<dbReference type="SUPFAM" id="SSF49777">
    <property type="entry name" value="PEBP-like"/>
    <property type="match status" value="1"/>
</dbReference>
<gene>
    <name evidence="1" type="ORF">soil367_00510</name>
</gene>
<dbReference type="PANTHER" id="PTHR30289">
    <property type="entry name" value="UNCHARACTERIZED PROTEIN YBCL-RELATED"/>
    <property type="match status" value="1"/>
</dbReference>
<dbReference type="InterPro" id="IPR036610">
    <property type="entry name" value="PEBP-like_sf"/>
</dbReference>
<dbReference type="AlphaFoldDB" id="A0A4P7XCJ2"/>
<name>A0A4P7XCJ2_9ALTE</name>
<evidence type="ECO:0000313" key="1">
    <source>
        <dbReference type="EMBL" id="QCF24558.1"/>
    </source>
</evidence>
<accession>A0A4P7XCJ2</accession>
<dbReference type="Proteomes" id="UP000298049">
    <property type="component" value="Chromosome"/>
</dbReference>
<sequence>MRLTIKGIEDDKPIPERFAFGIPDPKEHMTFGANMSPDIRWTDFPKDTKSFALVMKDPDVPGDASDANQDGKTIPADLPRVDFFHWLLADIPSGVHFLVEGEDSDEVVAKGKPYGPVEVGVRGVNNFTEFMAGNPDMEGKYGGYDGPCPPWNDERMHHYEFTVYALDVTSLDLPEGFRGQDLLAAMQGHVLDQASITGTYTLNPALR</sequence>
<evidence type="ECO:0000313" key="2">
    <source>
        <dbReference type="Proteomes" id="UP000298049"/>
    </source>
</evidence>
<dbReference type="Gene3D" id="3.90.280.10">
    <property type="entry name" value="PEBP-like"/>
    <property type="match status" value="1"/>
</dbReference>
<dbReference type="KEGG" id="hmi:soil367_00510"/>
<dbReference type="CDD" id="cd00865">
    <property type="entry name" value="PEBP_bact_arch"/>
    <property type="match status" value="1"/>
</dbReference>
<dbReference type="Pfam" id="PF01161">
    <property type="entry name" value="PBP"/>
    <property type="match status" value="1"/>
</dbReference>
<dbReference type="InterPro" id="IPR008914">
    <property type="entry name" value="PEBP"/>
</dbReference>
<dbReference type="EMBL" id="CP031093">
    <property type="protein sequence ID" value="QCF24558.1"/>
    <property type="molecule type" value="Genomic_DNA"/>
</dbReference>
<reference evidence="1 2" key="1">
    <citation type="submission" date="2018-07" db="EMBL/GenBank/DDBJ databases">
        <title>Marsedoiliclastica nanhaica gen. nov. sp. nov., a novel marine hydrocarbonoclastic bacterium isolated from an in-situ enriched hydrocarbon-degrading consortium in deep-sea sediment.</title>
        <authorList>
            <person name="Dong C."/>
            <person name="Ma T."/>
            <person name="Liu R."/>
            <person name="Shao Z."/>
        </authorList>
    </citation>
    <scope>NUCLEOTIDE SEQUENCE [LARGE SCALE GENOMIC DNA]</scope>
    <source>
        <strain evidence="2">soil36-7</strain>
    </source>
</reference>
<keyword evidence="2" id="KW-1185">Reference proteome</keyword>
<dbReference type="RefSeq" id="WP_136545883.1">
    <property type="nucleotide sequence ID" value="NZ_CP031093.1"/>
</dbReference>
<dbReference type="OrthoDB" id="9797506at2"/>
<dbReference type="PANTHER" id="PTHR30289:SF1">
    <property type="entry name" value="PEBP (PHOSPHATIDYLETHANOLAMINE-BINDING PROTEIN) FAMILY PROTEIN"/>
    <property type="match status" value="1"/>
</dbReference>
<dbReference type="NCBIfam" id="TIGR00481">
    <property type="entry name" value="YbhB/YbcL family Raf kinase inhibitor-like protein"/>
    <property type="match status" value="1"/>
</dbReference>
<proteinExistence type="predicted"/>
<dbReference type="InterPro" id="IPR005247">
    <property type="entry name" value="YbhB_YbcL/LppC-like"/>
</dbReference>
<organism evidence="1 2">
    <name type="scientific">Hydrocarboniclastica marina</name>
    <dbReference type="NCBI Taxonomy" id="2259620"/>
    <lineage>
        <taxon>Bacteria</taxon>
        <taxon>Pseudomonadati</taxon>
        <taxon>Pseudomonadota</taxon>
        <taxon>Gammaproteobacteria</taxon>
        <taxon>Alteromonadales</taxon>
        <taxon>Alteromonadaceae</taxon>
        <taxon>Hydrocarboniclastica</taxon>
    </lineage>
</organism>
<protein>
    <submittedName>
        <fullName evidence="1">YbhB/YbcL family Raf kinase inhibitor-like protein</fullName>
    </submittedName>
</protein>